<reference evidence="2" key="1">
    <citation type="journal article" date="2018" name="DNA Res.">
        <title>Multiple hybrid de novo genome assembly of finger millet, an orphan allotetraploid crop.</title>
        <authorList>
            <person name="Hatakeyama M."/>
            <person name="Aluri S."/>
            <person name="Balachadran M.T."/>
            <person name="Sivarajan S.R."/>
            <person name="Patrignani A."/>
            <person name="Gruter S."/>
            <person name="Poveda L."/>
            <person name="Shimizu-Inatsugi R."/>
            <person name="Baeten J."/>
            <person name="Francoijs K.J."/>
            <person name="Nataraja K.N."/>
            <person name="Reddy Y.A.N."/>
            <person name="Phadnis S."/>
            <person name="Ravikumar R.L."/>
            <person name="Schlapbach R."/>
            <person name="Sreeman S.M."/>
            <person name="Shimizu K.K."/>
        </authorList>
    </citation>
    <scope>NUCLEOTIDE SEQUENCE</scope>
</reference>
<accession>A0AAV5EDG5</accession>
<dbReference type="Proteomes" id="UP001054889">
    <property type="component" value="Unassembled WGS sequence"/>
</dbReference>
<dbReference type="EMBL" id="BQKI01000074">
    <property type="protein sequence ID" value="GJN20236.1"/>
    <property type="molecule type" value="Genomic_DNA"/>
</dbReference>
<evidence type="ECO:0000256" key="1">
    <source>
        <dbReference type="SAM" id="MobiDB-lite"/>
    </source>
</evidence>
<proteinExistence type="predicted"/>
<feature type="compositionally biased region" description="Basic and acidic residues" evidence="1">
    <location>
        <begin position="102"/>
        <end position="114"/>
    </location>
</feature>
<feature type="region of interest" description="Disordered" evidence="1">
    <location>
        <begin position="1"/>
        <end position="21"/>
    </location>
</feature>
<dbReference type="AlphaFoldDB" id="A0AAV5EDG5"/>
<comment type="caution">
    <text evidence="2">The sequence shown here is derived from an EMBL/GenBank/DDBJ whole genome shotgun (WGS) entry which is preliminary data.</text>
</comment>
<gene>
    <name evidence="2" type="primary">gb07588</name>
    <name evidence="2" type="ORF">PR202_gb07588</name>
</gene>
<name>A0AAV5EDG5_ELECO</name>
<feature type="compositionally biased region" description="Basic and acidic residues" evidence="1">
    <location>
        <begin position="11"/>
        <end position="21"/>
    </location>
</feature>
<feature type="region of interest" description="Disordered" evidence="1">
    <location>
        <begin position="62"/>
        <end position="129"/>
    </location>
</feature>
<organism evidence="2 3">
    <name type="scientific">Eleusine coracana subsp. coracana</name>
    <dbReference type="NCBI Taxonomy" id="191504"/>
    <lineage>
        <taxon>Eukaryota</taxon>
        <taxon>Viridiplantae</taxon>
        <taxon>Streptophyta</taxon>
        <taxon>Embryophyta</taxon>
        <taxon>Tracheophyta</taxon>
        <taxon>Spermatophyta</taxon>
        <taxon>Magnoliopsida</taxon>
        <taxon>Liliopsida</taxon>
        <taxon>Poales</taxon>
        <taxon>Poaceae</taxon>
        <taxon>PACMAD clade</taxon>
        <taxon>Chloridoideae</taxon>
        <taxon>Cynodonteae</taxon>
        <taxon>Eleusininae</taxon>
        <taxon>Eleusine</taxon>
    </lineage>
</organism>
<protein>
    <submittedName>
        <fullName evidence="2">Uncharacterized protein</fullName>
    </submittedName>
</protein>
<evidence type="ECO:0000313" key="2">
    <source>
        <dbReference type="EMBL" id="GJN20236.1"/>
    </source>
</evidence>
<evidence type="ECO:0000313" key="3">
    <source>
        <dbReference type="Proteomes" id="UP001054889"/>
    </source>
</evidence>
<reference evidence="2" key="2">
    <citation type="submission" date="2021-12" db="EMBL/GenBank/DDBJ databases">
        <title>Resequencing data analysis of finger millet.</title>
        <authorList>
            <person name="Hatakeyama M."/>
            <person name="Aluri S."/>
            <person name="Balachadran M.T."/>
            <person name="Sivarajan S.R."/>
            <person name="Poveda L."/>
            <person name="Shimizu-Inatsugi R."/>
            <person name="Schlapbach R."/>
            <person name="Sreeman S.M."/>
            <person name="Shimizu K.K."/>
        </authorList>
    </citation>
    <scope>NUCLEOTIDE SEQUENCE</scope>
</reference>
<keyword evidence="3" id="KW-1185">Reference proteome</keyword>
<sequence>MEGRMAWGGDRPLHRERREEGEVTVAVSSTRFLRRVGSGSSRRNFGLARVRLTEEEESVAQRCSGHDGGCSRRRRRAQRDAAATVAAGLRLEARERRRRSGERRPRIRVGEESRASGGCKSVGPTCRRG</sequence>